<proteinExistence type="inferred from homology"/>
<dbReference type="EMBL" id="OZ034819">
    <property type="protein sequence ID" value="CAL1393454.1"/>
    <property type="molecule type" value="Genomic_DNA"/>
</dbReference>
<evidence type="ECO:0000256" key="6">
    <source>
        <dbReference type="ARBA" id="ARBA00023175"/>
    </source>
</evidence>
<dbReference type="InterPro" id="IPR001752">
    <property type="entry name" value="Kinesin_motor_dom"/>
</dbReference>
<dbReference type="FunFam" id="3.40.850.10:FF:000061">
    <property type="entry name" value="Kinesin-like protein"/>
    <property type="match status" value="1"/>
</dbReference>
<dbReference type="InterPro" id="IPR027640">
    <property type="entry name" value="Kinesin-like_fam"/>
</dbReference>
<dbReference type="CDD" id="cd01366">
    <property type="entry name" value="KISc_C_terminal"/>
    <property type="match status" value="1"/>
</dbReference>
<dbReference type="PRINTS" id="PR00380">
    <property type="entry name" value="KINESINHEAVY"/>
</dbReference>
<dbReference type="InterPro" id="IPR019821">
    <property type="entry name" value="Kinesin_motor_CS"/>
</dbReference>
<feature type="region of interest" description="Disordered" evidence="10">
    <location>
        <begin position="25"/>
        <end position="44"/>
    </location>
</feature>
<dbReference type="Pfam" id="PF00225">
    <property type="entry name" value="Kinesin"/>
    <property type="match status" value="1"/>
</dbReference>
<dbReference type="PROSITE" id="PS50067">
    <property type="entry name" value="KINESIN_MOTOR_2"/>
    <property type="match status" value="1"/>
</dbReference>
<evidence type="ECO:0000256" key="7">
    <source>
        <dbReference type="PROSITE-ProRule" id="PRU00283"/>
    </source>
</evidence>
<evidence type="ECO:0000256" key="1">
    <source>
        <dbReference type="ARBA" id="ARBA00010899"/>
    </source>
</evidence>
<feature type="region of interest" description="Disordered" evidence="10">
    <location>
        <begin position="576"/>
        <end position="609"/>
    </location>
</feature>
<keyword evidence="5 9" id="KW-0175">Coiled coil</keyword>
<feature type="compositionally biased region" description="Polar residues" evidence="10">
    <location>
        <begin position="576"/>
        <end position="585"/>
    </location>
</feature>
<evidence type="ECO:0000313" key="12">
    <source>
        <dbReference type="EMBL" id="CAL1393454.1"/>
    </source>
</evidence>
<dbReference type="Gene3D" id="3.40.850.10">
    <property type="entry name" value="Kinesin motor domain"/>
    <property type="match status" value="1"/>
</dbReference>
<feature type="coiled-coil region" evidence="9">
    <location>
        <begin position="497"/>
        <end position="559"/>
    </location>
</feature>
<dbReference type="SUPFAM" id="SSF52540">
    <property type="entry name" value="P-loop containing nucleoside triphosphate hydrolases"/>
    <property type="match status" value="1"/>
</dbReference>
<evidence type="ECO:0000259" key="11">
    <source>
        <dbReference type="PROSITE" id="PS50067"/>
    </source>
</evidence>
<name>A0AAV2F5L6_9ROSI</name>
<comment type="similarity">
    <text evidence="1">Belongs to the TRAFAC class myosin-kinesin ATPase superfamily. Kinesin family. KIN-14 subfamily.</text>
</comment>
<protein>
    <recommendedName>
        <fullName evidence="8">Kinesin-like protein</fullName>
    </recommendedName>
</protein>
<evidence type="ECO:0000256" key="10">
    <source>
        <dbReference type="SAM" id="MobiDB-lite"/>
    </source>
</evidence>
<evidence type="ECO:0000256" key="3">
    <source>
        <dbReference type="ARBA" id="ARBA00022741"/>
    </source>
</evidence>
<dbReference type="AlphaFoldDB" id="A0AAV2F5L6"/>
<evidence type="ECO:0000313" key="13">
    <source>
        <dbReference type="Proteomes" id="UP001497516"/>
    </source>
</evidence>
<accession>A0AAV2F5L6</accession>
<dbReference type="GO" id="GO:0005524">
    <property type="term" value="F:ATP binding"/>
    <property type="evidence" value="ECO:0007669"/>
    <property type="project" value="UniProtKB-UniRule"/>
</dbReference>
<sequence length="806" mass="89671">MEDPVMELLPESCCDGAVSVHFQPEPSSLSFSSSDRTPAAETREGVVLEPIEEATSSMEEGSFSSGNKEVSSCQEPTLPLVQKITNLSTKIQNLKNEHAVLTDQVKNISTDFFAQPELLGALQLLGKEHEHLKKKFVQQQAERKRLYNEVIELKGNIRVFCRCRPLNQAEVEKGCNDVAEFDSCQDNELHILSADSSKKPFKFDHVFKPDDNQEAVFTETKPIVTSVLDGYNVCIFAYGQTGTGKTFTMEGTPENRGVNYRTLEELFRVSEERRGFMKYELFVSMLEVYNEKLRDLLVVNQSETSKRLEIKQAADGTQEVPGLVEYQVSSTEEVWKILQSGNCIRSVGSTSANEQSSRSHCLLRVTVKGESLIDGQKTRSHLWLVDLAGSERVGKIEVEGERLKESQFINKSLSALGDVISALASKSNHVPYRNSKLTHLLQNSLGEDCKTLMFVQISPSSADLGETLCSLNFATRVRGVETGPARKHSDHNELLKYKQMVDKLKHDEKETKKLRDNNHALQLRLTTKESMCRSLQEKVRELENQLEEERKTRIKQENRAFASMASARSLFSSIRPTSAATENSYNNNNNNGGERKPPLAPPPSKLRMPLRGITNLPSTGGRGATATWKRKENVVPTRPSAVTTAIPPPPPVAANNSKLKARRGSFAVRPAPPPAEVRLPKRRVSLATLIPEPSMSSSSSSTMSTPLMAQRRPSFVRKQRYSRLFSPLPEASETPARTVAETPARMSSKFMGSPPPPGSWKPKHPTVVALQRKSLVWSPLRLRGAKNNGGDAVRRPSLVAAVRNQR</sequence>
<keyword evidence="13" id="KW-1185">Reference proteome</keyword>
<feature type="coiled-coil region" evidence="9">
    <location>
        <begin position="84"/>
        <end position="149"/>
    </location>
</feature>
<dbReference type="GO" id="GO:0007018">
    <property type="term" value="P:microtubule-based movement"/>
    <property type="evidence" value="ECO:0007669"/>
    <property type="project" value="InterPro"/>
</dbReference>
<dbReference type="Proteomes" id="UP001497516">
    <property type="component" value="Chromosome 6"/>
</dbReference>
<dbReference type="InterPro" id="IPR027417">
    <property type="entry name" value="P-loop_NTPase"/>
</dbReference>
<evidence type="ECO:0000256" key="5">
    <source>
        <dbReference type="ARBA" id="ARBA00023054"/>
    </source>
</evidence>
<dbReference type="PANTHER" id="PTHR47972:SF2">
    <property type="entry name" value="KINESIN-LIKE PROTEIN KIN-14S"/>
    <property type="match status" value="1"/>
</dbReference>
<dbReference type="GO" id="GO:0003777">
    <property type="term" value="F:microtubule motor activity"/>
    <property type="evidence" value="ECO:0007669"/>
    <property type="project" value="InterPro"/>
</dbReference>
<keyword evidence="6 7" id="KW-0505">Motor protein</keyword>
<dbReference type="SMART" id="SM00129">
    <property type="entry name" value="KISc"/>
    <property type="match status" value="1"/>
</dbReference>
<evidence type="ECO:0000256" key="4">
    <source>
        <dbReference type="ARBA" id="ARBA00022840"/>
    </source>
</evidence>
<keyword evidence="2 8" id="KW-0493">Microtubule</keyword>
<gene>
    <name evidence="12" type="ORF">LTRI10_LOCUS34031</name>
</gene>
<evidence type="ECO:0000256" key="2">
    <source>
        <dbReference type="ARBA" id="ARBA00022701"/>
    </source>
</evidence>
<evidence type="ECO:0000256" key="8">
    <source>
        <dbReference type="RuleBase" id="RU000394"/>
    </source>
</evidence>
<dbReference type="GO" id="GO:0008017">
    <property type="term" value="F:microtubule binding"/>
    <property type="evidence" value="ECO:0007669"/>
    <property type="project" value="InterPro"/>
</dbReference>
<dbReference type="InterPro" id="IPR036961">
    <property type="entry name" value="Kinesin_motor_dom_sf"/>
</dbReference>
<keyword evidence="4 7" id="KW-0067">ATP-binding</keyword>
<dbReference type="PANTHER" id="PTHR47972">
    <property type="entry name" value="KINESIN-LIKE PROTEIN KLP-3"/>
    <property type="match status" value="1"/>
</dbReference>
<dbReference type="PROSITE" id="PS00411">
    <property type="entry name" value="KINESIN_MOTOR_1"/>
    <property type="match status" value="1"/>
</dbReference>
<feature type="binding site" evidence="7">
    <location>
        <begin position="239"/>
        <end position="246"/>
    </location>
    <ligand>
        <name>ATP</name>
        <dbReference type="ChEBI" id="CHEBI:30616"/>
    </ligand>
</feature>
<organism evidence="12 13">
    <name type="scientific">Linum trigynum</name>
    <dbReference type="NCBI Taxonomy" id="586398"/>
    <lineage>
        <taxon>Eukaryota</taxon>
        <taxon>Viridiplantae</taxon>
        <taxon>Streptophyta</taxon>
        <taxon>Embryophyta</taxon>
        <taxon>Tracheophyta</taxon>
        <taxon>Spermatophyta</taxon>
        <taxon>Magnoliopsida</taxon>
        <taxon>eudicotyledons</taxon>
        <taxon>Gunneridae</taxon>
        <taxon>Pentapetalae</taxon>
        <taxon>rosids</taxon>
        <taxon>fabids</taxon>
        <taxon>Malpighiales</taxon>
        <taxon>Linaceae</taxon>
        <taxon>Linum</taxon>
    </lineage>
</organism>
<evidence type="ECO:0000256" key="9">
    <source>
        <dbReference type="SAM" id="Coils"/>
    </source>
</evidence>
<keyword evidence="3 7" id="KW-0547">Nucleotide-binding</keyword>
<feature type="region of interest" description="Disordered" evidence="10">
    <location>
        <begin position="729"/>
        <end position="764"/>
    </location>
</feature>
<reference evidence="12 13" key="1">
    <citation type="submission" date="2024-04" db="EMBL/GenBank/DDBJ databases">
        <authorList>
            <person name="Fracassetti M."/>
        </authorList>
    </citation>
    <scope>NUCLEOTIDE SEQUENCE [LARGE SCALE GENOMIC DNA]</scope>
</reference>
<feature type="domain" description="Kinesin motor" evidence="11">
    <location>
        <begin position="156"/>
        <end position="480"/>
    </location>
</feature>
<dbReference type="GO" id="GO:0005874">
    <property type="term" value="C:microtubule"/>
    <property type="evidence" value="ECO:0007669"/>
    <property type="project" value="UniProtKB-KW"/>
</dbReference>